<dbReference type="InterPro" id="IPR026349">
    <property type="entry name" value="CHP04255"/>
</dbReference>
<protein>
    <submittedName>
        <fullName evidence="1">TIGR04255 family protein</fullName>
    </submittedName>
</protein>
<evidence type="ECO:0000313" key="2">
    <source>
        <dbReference type="Proteomes" id="UP000238937"/>
    </source>
</evidence>
<dbReference type="AlphaFoldDB" id="A0A2T1GN75"/>
<reference evidence="1 2" key="1">
    <citation type="submission" date="2018-03" db="EMBL/GenBank/DDBJ databases">
        <title>The ancient ancestry and fast evolution of plastids.</title>
        <authorList>
            <person name="Moore K.R."/>
            <person name="Magnabosco C."/>
            <person name="Momper L."/>
            <person name="Gold D.A."/>
            <person name="Bosak T."/>
            <person name="Fournier G.P."/>
        </authorList>
    </citation>
    <scope>NUCLEOTIDE SEQUENCE [LARGE SCALE GENOMIC DNA]</scope>
    <source>
        <strain evidence="1 2">CCALA 037</strain>
    </source>
</reference>
<sequence length="264" mass="29982">MIDANPLIATPPSEVPLTNAPLVRAIAQVRFPPILSIEQQAFVGAFQESIRAEYPTLEPVKTQSLILNTDGASVTPTIQTTWCFWNTDRTWRISLSSSSVSIETTKYTSRTDFLARLEDLLVKLHSNFHLSQIDRVGLRYIDRVVGQNLEDISQLIRPEMAGISCSDLQEYVHQVLHESLFLLPEAQISARWGVMPANATFDPYTIEAVSERSWILDLDISATNPQVFNLEALMAQALRFTERIYTFFRWAVTDEFLRRYGGEL</sequence>
<keyword evidence="2" id="KW-1185">Reference proteome</keyword>
<proteinExistence type="predicted"/>
<gene>
    <name evidence="1" type="ORF">C7B77_01225</name>
</gene>
<organism evidence="1 2">
    <name type="scientific">Chamaesiphon polymorphus CCALA 037</name>
    <dbReference type="NCBI Taxonomy" id="2107692"/>
    <lineage>
        <taxon>Bacteria</taxon>
        <taxon>Bacillati</taxon>
        <taxon>Cyanobacteriota</taxon>
        <taxon>Cyanophyceae</taxon>
        <taxon>Gomontiellales</taxon>
        <taxon>Chamaesiphonaceae</taxon>
        <taxon>Chamaesiphon</taxon>
    </lineage>
</organism>
<comment type="caution">
    <text evidence="1">The sequence shown here is derived from an EMBL/GenBank/DDBJ whole genome shotgun (WGS) entry which is preliminary data.</text>
</comment>
<dbReference type="NCBIfam" id="TIGR04255">
    <property type="entry name" value="sporadTIGR04255"/>
    <property type="match status" value="1"/>
</dbReference>
<accession>A0A2T1GN75</accession>
<evidence type="ECO:0000313" key="1">
    <source>
        <dbReference type="EMBL" id="PSB59387.1"/>
    </source>
</evidence>
<dbReference type="OrthoDB" id="7107919at2"/>
<name>A0A2T1GN75_9CYAN</name>
<dbReference type="Proteomes" id="UP000238937">
    <property type="component" value="Unassembled WGS sequence"/>
</dbReference>
<dbReference type="EMBL" id="PVWO01000007">
    <property type="protein sequence ID" value="PSB59387.1"/>
    <property type="molecule type" value="Genomic_DNA"/>
</dbReference>